<comment type="caution">
    <text evidence="4">The sequence shown here is derived from an EMBL/GenBank/DDBJ whole genome shotgun (WGS) entry which is preliminary data.</text>
</comment>
<gene>
    <name evidence="4" type="primary">ANKRD44</name>
    <name evidence="4" type="ORF">SNAT2548_LOCUS28860</name>
</gene>
<reference evidence="4" key="1">
    <citation type="submission" date="2021-02" db="EMBL/GenBank/DDBJ databases">
        <authorList>
            <person name="Dougan E. K."/>
            <person name="Rhodes N."/>
            <person name="Thang M."/>
            <person name="Chan C."/>
        </authorList>
    </citation>
    <scope>NUCLEOTIDE SEQUENCE</scope>
</reference>
<feature type="repeat" description="ANK" evidence="3">
    <location>
        <begin position="249"/>
        <end position="281"/>
    </location>
</feature>
<dbReference type="Gene3D" id="1.25.40.20">
    <property type="entry name" value="Ankyrin repeat-containing domain"/>
    <property type="match status" value="3"/>
</dbReference>
<dbReference type="PROSITE" id="PS50088">
    <property type="entry name" value="ANK_REPEAT"/>
    <property type="match status" value="5"/>
</dbReference>
<protein>
    <submittedName>
        <fullName evidence="4">ANKRD44 protein</fullName>
    </submittedName>
</protein>
<dbReference type="PANTHER" id="PTHR24198:SF165">
    <property type="entry name" value="ANKYRIN REPEAT-CONTAINING PROTEIN-RELATED"/>
    <property type="match status" value="1"/>
</dbReference>
<dbReference type="InterPro" id="IPR036770">
    <property type="entry name" value="Ankyrin_rpt-contain_sf"/>
</dbReference>
<name>A0A812TDC3_9DINO</name>
<keyword evidence="2 3" id="KW-0040">ANK repeat</keyword>
<dbReference type="PROSITE" id="PS50297">
    <property type="entry name" value="ANK_REP_REGION"/>
    <property type="match status" value="3"/>
</dbReference>
<accession>A0A812TDC3</accession>
<keyword evidence="1" id="KW-0677">Repeat</keyword>
<dbReference type="Proteomes" id="UP000604046">
    <property type="component" value="Unassembled WGS sequence"/>
</dbReference>
<feature type="repeat" description="ANK" evidence="3">
    <location>
        <begin position="186"/>
        <end position="218"/>
    </location>
</feature>
<keyword evidence="5" id="KW-1185">Reference proteome</keyword>
<evidence type="ECO:0000313" key="4">
    <source>
        <dbReference type="EMBL" id="CAE7515615.1"/>
    </source>
</evidence>
<dbReference type="OrthoDB" id="194358at2759"/>
<proteinExistence type="predicted"/>
<dbReference type="Pfam" id="PF12796">
    <property type="entry name" value="Ank_2"/>
    <property type="match status" value="2"/>
</dbReference>
<dbReference type="PANTHER" id="PTHR24198">
    <property type="entry name" value="ANKYRIN REPEAT AND PROTEIN KINASE DOMAIN-CONTAINING PROTEIN"/>
    <property type="match status" value="1"/>
</dbReference>
<dbReference type="Pfam" id="PF00023">
    <property type="entry name" value="Ank"/>
    <property type="match status" value="1"/>
</dbReference>
<evidence type="ECO:0000256" key="3">
    <source>
        <dbReference type="PROSITE-ProRule" id="PRU00023"/>
    </source>
</evidence>
<evidence type="ECO:0000256" key="1">
    <source>
        <dbReference type="ARBA" id="ARBA00022737"/>
    </source>
</evidence>
<dbReference type="EMBL" id="CAJNDS010002535">
    <property type="protein sequence ID" value="CAE7515615.1"/>
    <property type="molecule type" value="Genomic_DNA"/>
</dbReference>
<sequence length="368" mass="39626">MDIAVHKGKVDFVKALPSMLSHKKTDSEGKTLGKVRLPEGEQTECRHLQIAAEKSDHESLKALLDNPKYRKMKDMELDDHGRTALHYAAEKGNLPCLEVLLEKGADKDTQDKHGRTALHLTAENGQRACLDLLLKKGAKKDVKDEIGRTPLAEAVLAGQKLCQQSLEKSGAQKDMALAALNQKDEDGHTSLHEAVLAADAGKVERLIAFGVNKEDEERGYVHLAATNNCVGCLEVLLKAGLNKDAQDEEGRTALHLTAEKGHLESLSLLLKKGASKDVKDNSGRTPLADAVLAGTEDCQKALLDSGAKRALAKNALEQLDDEGSTSLHQAMNDADSHKMRRLIDFGVSQAGTAAGIQTSAVVSMSNEV</sequence>
<dbReference type="InterPro" id="IPR002110">
    <property type="entry name" value="Ankyrin_rpt"/>
</dbReference>
<feature type="repeat" description="ANK" evidence="3">
    <location>
        <begin position="282"/>
        <end position="314"/>
    </location>
</feature>
<evidence type="ECO:0000256" key="2">
    <source>
        <dbReference type="ARBA" id="ARBA00023043"/>
    </source>
</evidence>
<feature type="repeat" description="ANK" evidence="3">
    <location>
        <begin position="80"/>
        <end position="112"/>
    </location>
</feature>
<dbReference type="AlphaFoldDB" id="A0A812TDC3"/>
<feature type="repeat" description="ANK" evidence="3">
    <location>
        <begin position="113"/>
        <end position="145"/>
    </location>
</feature>
<dbReference type="SUPFAM" id="SSF48403">
    <property type="entry name" value="Ankyrin repeat"/>
    <property type="match status" value="1"/>
</dbReference>
<organism evidence="4 5">
    <name type="scientific">Symbiodinium natans</name>
    <dbReference type="NCBI Taxonomy" id="878477"/>
    <lineage>
        <taxon>Eukaryota</taxon>
        <taxon>Sar</taxon>
        <taxon>Alveolata</taxon>
        <taxon>Dinophyceae</taxon>
        <taxon>Suessiales</taxon>
        <taxon>Symbiodiniaceae</taxon>
        <taxon>Symbiodinium</taxon>
    </lineage>
</organism>
<dbReference type="PRINTS" id="PR01415">
    <property type="entry name" value="ANKYRIN"/>
</dbReference>
<dbReference type="SMART" id="SM00248">
    <property type="entry name" value="ANK"/>
    <property type="match status" value="8"/>
</dbReference>
<evidence type="ECO:0000313" key="5">
    <source>
        <dbReference type="Proteomes" id="UP000604046"/>
    </source>
</evidence>